<protein>
    <submittedName>
        <fullName evidence="1">Uncharacterized protein</fullName>
    </submittedName>
</protein>
<organism evidence="1 2">
    <name type="scientific">Durusdinium trenchii</name>
    <dbReference type="NCBI Taxonomy" id="1381693"/>
    <lineage>
        <taxon>Eukaryota</taxon>
        <taxon>Sar</taxon>
        <taxon>Alveolata</taxon>
        <taxon>Dinophyceae</taxon>
        <taxon>Suessiales</taxon>
        <taxon>Symbiodiniaceae</taxon>
        <taxon>Durusdinium</taxon>
    </lineage>
</organism>
<comment type="caution">
    <text evidence="1">The sequence shown here is derived from an EMBL/GenBank/DDBJ whole genome shotgun (WGS) entry which is preliminary data.</text>
</comment>
<feature type="non-terminal residue" evidence="1">
    <location>
        <position position="1"/>
    </location>
</feature>
<dbReference type="Proteomes" id="UP001642484">
    <property type="component" value="Unassembled WGS sequence"/>
</dbReference>
<evidence type="ECO:0000313" key="2">
    <source>
        <dbReference type="Proteomes" id="UP001642484"/>
    </source>
</evidence>
<accession>A0ABP0NVU1</accession>
<proteinExistence type="predicted"/>
<sequence length="259" mass="29555">GFNEQFRTLSVDVTEADEVNFGQSGRAGYIQQHIHRRLHTRAAQLNDKDLLDLGKLSFNEQFVVLQQPGPREEEQYSLFGDLGRESYVQQRIHRMLHSQVAQLSDADLHRLGTLSFNEQFTTLGRPGPKEMDAQKARPTEASAAGGFLRGLSRQEYMQQRIHRRLHPQAAYLSDAELFQIGEMNFNEQFTALDAVKSAKSHGRPEQGAALFNGLDRNSYMQQRVHRKLHSRAQQLSDENLASLGAQSFNEQFSLIERME</sequence>
<keyword evidence="2" id="KW-1185">Reference proteome</keyword>
<reference evidence="1 2" key="1">
    <citation type="submission" date="2024-02" db="EMBL/GenBank/DDBJ databases">
        <authorList>
            <person name="Chen Y."/>
            <person name="Shah S."/>
            <person name="Dougan E. K."/>
            <person name="Thang M."/>
            <person name="Chan C."/>
        </authorList>
    </citation>
    <scope>NUCLEOTIDE SEQUENCE [LARGE SCALE GENOMIC DNA]</scope>
</reference>
<dbReference type="EMBL" id="CAXAMN010022159">
    <property type="protein sequence ID" value="CAK9066949.1"/>
    <property type="molecule type" value="Genomic_DNA"/>
</dbReference>
<evidence type="ECO:0000313" key="1">
    <source>
        <dbReference type="EMBL" id="CAK9066949.1"/>
    </source>
</evidence>
<name>A0ABP0NVU1_9DINO</name>
<gene>
    <name evidence="1" type="ORF">CCMP2556_LOCUS32908</name>
</gene>